<feature type="region of interest" description="Disordered" evidence="1">
    <location>
        <begin position="378"/>
        <end position="452"/>
    </location>
</feature>
<reference evidence="2 3" key="1">
    <citation type="submission" date="2020-07" db="EMBL/GenBank/DDBJ databases">
        <title>Comparative genomics of pyrophilous fungi reveals a link between fire events and developmental genes.</title>
        <authorList>
            <consortium name="DOE Joint Genome Institute"/>
            <person name="Steindorff A.S."/>
            <person name="Carver A."/>
            <person name="Calhoun S."/>
            <person name="Stillman K."/>
            <person name="Liu H."/>
            <person name="Lipzen A."/>
            <person name="Pangilinan J."/>
            <person name="Labutti K."/>
            <person name="Bruns T.D."/>
            <person name="Grigoriev I.V."/>
        </authorList>
    </citation>
    <scope>NUCLEOTIDE SEQUENCE [LARGE SCALE GENOMIC DNA]</scope>
    <source>
        <strain evidence="2 3">CBS 144469</strain>
    </source>
</reference>
<feature type="region of interest" description="Disordered" evidence="1">
    <location>
        <begin position="1"/>
        <end position="60"/>
    </location>
</feature>
<dbReference type="PANTHER" id="PTHR48125:SF10">
    <property type="entry name" value="OS12G0136300 PROTEIN"/>
    <property type="match status" value="1"/>
</dbReference>
<keyword evidence="3" id="KW-1185">Reference proteome</keyword>
<dbReference type="AlphaFoldDB" id="A0A8H6LVH3"/>
<gene>
    <name evidence="2" type="ORF">DFP72DRAFT_51907</name>
</gene>
<accession>A0A8H6LVH3</accession>
<proteinExistence type="predicted"/>
<dbReference type="EMBL" id="JACGCI010000106">
    <property type="protein sequence ID" value="KAF6745428.1"/>
    <property type="molecule type" value="Genomic_DNA"/>
</dbReference>
<organism evidence="2 3">
    <name type="scientific">Ephemerocybe angulata</name>
    <dbReference type="NCBI Taxonomy" id="980116"/>
    <lineage>
        <taxon>Eukaryota</taxon>
        <taxon>Fungi</taxon>
        <taxon>Dikarya</taxon>
        <taxon>Basidiomycota</taxon>
        <taxon>Agaricomycotina</taxon>
        <taxon>Agaricomycetes</taxon>
        <taxon>Agaricomycetidae</taxon>
        <taxon>Agaricales</taxon>
        <taxon>Agaricineae</taxon>
        <taxon>Psathyrellaceae</taxon>
        <taxon>Ephemerocybe</taxon>
    </lineage>
</organism>
<feature type="compositionally biased region" description="Low complexity" evidence="1">
    <location>
        <begin position="13"/>
        <end position="26"/>
    </location>
</feature>
<comment type="caution">
    <text evidence="2">The sequence shown here is derived from an EMBL/GenBank/DDBJ whole genome shotgun (WGS) entry which is preliminary data.</text>
</comment>
<name>A0A8H6LVH3_9AGAR</name>
<evidence type="ECO:0000313" key="2">
    <source>
        <dbReference type="EMBL" id="KAF6745428.1"/>
    </source>
</evidence>
<feature type="compositionally biased region" description="Polar residues" evidence="1">
    <location>
        <begin position="410"/>
        <end position="424"/>
    </location>
</feature>
<evidence type="ECO:0000256" key="1">
    <source>
        <dbReference type="SAM" id="MobiDB-lite"/>
    </source>
</evidence>
<dbReference type="Proteomes" id="UP000521943">
    <property type="component" value="Unassembled WGS sequence"/>
</dbReference>
<protein>
    <submittedName>
        <fullName evidence="2">Uncharacterized protein</fullName>
    </submittedName>
</protein>
<evidence type="ECO:0000313" key="3">
    <source>
        <dbReference type="Proteomes" id="UP000521943"/>
    </source>
</evidence>
<dbReference type="OrthoDB" id="3030806at2759"/>
<sequence>MDVESVAASLHNPANAIQTPAATAPQPATPPAPAGGVAPPPPPAGLPPQPTATAAVGTQAQQTASTTYAGAAAAAPPTGVYNIQVTFHNNRAIPASQLTPLPPFGIESIHGLSPYSILGGLTELTVDTWDEITDASVLILACYDRPSRHADPDTHRKLTERLKEFTTDNENLQLHTADLEPGYNAATPRPYLCTGAPKEQLDALTRRVHWSTPSISFIALPTVLPPSDLVMVLDGFFMEPNEKSEELILSLIGSLLRKSNKLAEWFMKDPEHHDLVPDTAFDIVDHITSILRVSPITVVKDNASRVLWRVYTLEAFTTSPRAMEEFIAIAKLIRYQGPFVIGVGKAKPTDWQCACCRGRDHPTGLCPLKQIPGVFDLDPNQHRPIQPPPAVDTPETSSMSIRPSLRPAAPNNNASRGHFTTSHQDQGRGRGRGRGRGGYAGRGRGAHANGPY</sequence>
<dbReference type="PANTHER" id="PTHR48125">
    <property type="entry name" value="LP07818P1"/>
    <property type="match status" value="1"/>
</dbReference>
<feature type="compositionally biased region" description="Pro residues" evidence="1">
    <location>
        <begin position="27"/>
        <end position="50"/>
    </location>
</feature>
<feature type="compositionally biased region" description="Low complexity" evidence="1">
    <location>
        <begin position="51"/>
        <end position="60"/>
    </location>
</feature>